<name>H2Z2H9_CIOSA</name>
<evidence type="ECO:0000256" key="1">
    <source>
        <dbReference type="ARBA" id="ARBA00004123"/>
    </source>
</evidence>
<reference evidence="7" key="2">
    <citation type="submission" date="2025-08" db="UniProtKB">
        <authorList>
            <consortium name="Ensembl"/>
        </authorList>
    </citation>
    <scope>IDENTIFICATION</scope>
</reference>
<protein>
    <recommendedName>
        <fullName evidence="6">HAT C-terminal dimerisation domain-containing protein</fullName>
    </recommendedName>
</protein>
<dbReference type="SUPFAM" id="SSF53098">
    <property type="entry name" value="Ribonuclease H-like"/>
    <property type="match status" value="1"/>
</dbReference>
<proteinExistence type="predicted"/>
<evidence type="ECO:0000256" key="5">
    <source>
        <dbReference type="ARBA" id="ARBA00023242"/>
    </source>
</evidence>
<dbReference type="GO" id="GO:0008270">
    <property type="term" value="F:zinc ion binding"/>
    <property type="evidence" value="ECO:0007669"/>
    <property type="project" value="UniProtKB-KW"/>
</dbReference>
<evidence type="ECO:0000259" key="6">
    <source>
        <dbReference type="Pfam" id="PF05699"/>
    </source>
</evidence>
<reference evidence="8" key="1">
    <citation type="submission" date="2003-08" db="EMBL/GenBank/DDBJ databases">
        <authorList>
            <person name="Birren B."/>
            <person name="Nusbaum C."/>
            <person name="Abebe A."/>
            <person name="Abouelleil A."/>
            <person name="Adekoya E."/>
            <person name="Ait-zahra M."/>
            <person name="Allen N."/>
            <person name="Allen T."/>
            <person name="An P."/>
            <person name="Anderson M."/>
            <person name="Anderson S."/>
            <person name="Arachchi H."/>
            <person name="Armbruster J."/>
            <person name="Bachantsang P."/>
            <person name="Baldwin J."/>
            <person name="Barry A."/>
            <person name="Bayul T."/>
            <person name="Blitshsteyn B."/>
            <person name="Bloom T."/>
            <person name="Blye J."/>
            <person name="Boguslavskiy L."/>
            <person name="Borowsky M."/>
            <person name="Boukhgalter B."/>
            <person name="Brunache A."/>
            <person name="Butler J."/>
            <person name="Calixte N."/>
            <person name="Calvo S."/>
            <person name="Camarata J."/>
            <person name="Campo K."/>
            <person name="Chang J."/>
            <person name="Cheshatsang Y."/>
            <person name="Citroen M."/>
            <person name="Collymore A."/>
            <person name="Considine T."/>
            <person name="Cook A."/>
            <person name="Cooke P."/>
            <person name="Corum B."/>
            <person name="Cuomo C."/>
            <person name="David R."/>
            <person name="Dawoe T."/>
            <person name="Degray S."/>
            <person name="Dodge S."/>
            <person name="Dooley K."/>
            <person name="Dorje P."/>
            <person name="Dorjee K."/>
            <person name="Dorris L."/>
            <person name="Duffey N."/>
            <person name="Dupes A."/>
            <person name="Elkins T."/>
            <person name="Engels R."/>
            <person name="Erickson J."/>
            <person name="Farina A."/>
            <person name="Faro S."/>
            <person name="Ferreira P."/>
            <person name="Fischer H."/>
            <person name="Fitzgerald M."/>
            <person name="Foley K."/>
            <person name="Gage D."/>
            <person name="Galagan J."/>
            <person name="Gearin G."/>
            <person name="Gnerre S."/>
            <person name="Gnirke A."/>
            <person name="Goyette A."/>
            <person name="Graham J."/>
            <person name="Grandbois E."/>
            <person name="Gyaltsen K."/>
            <person name="Hafez N."/>
            <person name="Hagopian D."/>
            <person name="Hagos B."/>
            <person name="Hall J."/>
            <person name="Hatcher B."/>
            <person name="Heller A."/>
            <person name="Higgins H."/>
            <person name="Honan T."/>
            <person name="Horn A."/>
            <person name="Houde N."/>
            <person name="Hughes L."/>
            <person name="Hulme W."/>
            <person name="Husby E."/>
            <person name="Iliev I."/>
            <person name="Jaffe D."/>
            <person name="Jones C."/>
            <person name="Kamal M."/>
            <person name="Kamat A."/>
            <person name="Kamvysselis M."/>
            <person name="Karlsson E."/>
            <person name="Kells C."/>
            <person name="Kieu A."/>
            <person name="Kisner P."/>
            <person name="Kodira C."/>
            <person name="Kulbokas E."/>
            <person name="Labutti K."/>
            <person name="Lama D."/>
            <person name="Landers T."/>
            <person name="Leger J."/>
            <person name="Levine S."/>
            <person name="Lewis D."/>
            <person name="Lewis T."/>
            <person name="Lindblad-toh K."/>
            <person name="Liu X."/>
            <person name="Lokyitsang T."/>
            <person name="Lokyitsang Y."/>
            <person name="Lucien O."/>
            <person name="Lui A."/>
            <person name="Ma L.J."/>
            <person name="Mabbitt R."/>
            <person name="Macdonald J."/>
            <person name="Maclean C."/>
            <person name="Major J."/>
            <person name="Manning J."/>
            <person name="Marabella R."/>
            <person name="Maru K."/>
            <person name="Matthews C."/>
            <person name="Mauceli E."/>
            <person name="Mccarthy M."/>
            <person name="Mcdonough S."/>
            <person name="Mcghee T."/>
            <person name="Meldrim J."/>
            <person name="Meneus L."/>
            <person name="Mesirov J."/>
            <person name="Mihalev A."/>
            <person name="Mihova T."/>
            <person name="Mikkelsen T."/>
            <person name="Mlenga V."/>
            <person name="Moru K."/>
            <person name="Mozes J."/>
            <person name="Mulrain L."/>
            <person name="Munson G."/>
            <person name="Naylor J."/>
            <person name="Newes C."/>
            <person name="Nguyen C."/>
            <person name="Nguyen N."/>
            <person name="Nguyen T."/>
            <person name="Nicol R."/>
            <person name="Nielsen C."/>
            <person name="Nizzari M."/>
            <person name="Norbu C."/>
            <person name="Norbu N."/>
            <person name="O'donnell P."/>
            <person name="Okoawo O."/>
            <person name="O'leary S."/>
            <person name="Omotosho B."/>
            <person name="O'neill K."/>
            <person name="Osman S."/>
            <person name="Parker S."/>
            <person name="Perrin D."/>
            <person name="Phunkhang P."/>
            <person name="Piqani B."/>
            <person name="Purcell S."/>
            <person name="Rachupka T."/>
            <person name="Ramasamy U."/>
            <person name="Rameau R."/>
            <person name="Ray V."/>
            <person name="Raymond C."/>
            <person name="Retta R."/>
            <person name="Richardson S."/>
            <person name="Rise C."/>
            <person name="Rodriguez J."/>
            <person name="Rogers J."/>
            <person name="Rogov P."/>
            <person name="Rutman M."/>
            <person name="Schupbach R."/>
            <person name="Seaman C."/>
            <person name="Settipalli S."/>
            <person name="Sharpe T."/>
            <person name="Sheridan J."/>
            <person name="Sherpa N."/>
            <person name="Shi J."/>
            <person name="Smirnov S."/>
            <person name="Smith C."/>
            <person name="Sougnez C."/>
            <person name="Spencer B."/>
            <person name="Stalker J."/>
            <person name="Stange-thomann N."/>
            <person name="Stavropoulos S."/>
            <person name="Stetson K."/>
            <person name="Stone C."/>
            <person name="Stone S."/>
            <person name="Stubbs M."/>
            <person name="Talamas J."/>
            <person name="Tchuinga P."/>
            <person name="Tenzing P."/>
            <person name="Tesfaye S."/>
            <person name="Theodore J."/>
            <person name="Thoulutsang Y."/>
            <person name="Topham K."/>
            <person name="Towey S."/>
            <person name="Tsamla T."/>
            <person name="Tsomo N."/>
            <person name="Vallee D."/>
            <person name="Vassiliev H."/>
            <person name="Venkataraman V."/>
            <person name="Vinson J."/>
            <person name="Vo A."/>
            <person name="Wade C."/>
            <person name="Wang S."/>
            <person name="Wangchuk T."/>
            <person name="Wangdi T."/>
            <person name="Whittaker C."/>
            <person name="Wilkinson J."/>
            <person name="Wu Y."/>
            <person name="Wyman D."/>
            <person name="Yadav S."/>
            <person name="Yang S."/>
            <person name="Yang X."/>
            <person name="Yeager S."/>
            <person name="Yee E."/>
            <person name="Young G."/>
            <person name="Zainoun J."/>
            <person name="Zembeck L."/>
            <person name="Zimmer A."/>
            <person name="Zody M."/>
            <person name="Lander E."/>
        </authorList>
    </citation>
    <scope>NUCLEOTIDE SEQUENCE [LARGE SCALE GENOMIC DNA]</scope>
</reference>
<keyword evidence="2" id="KW-0479">Metal-binding</keyword>
<evidence type="ECO:0000313" key="8">
    <source>
        <dbReference type="Proteomes" id="UP000007875"/>
    </source>
</evidence>
<evidence type="ECO:0000256" key="3">
    <source>
        <dbReference type="ARBA" id="ARBA00022771"/>
    </source>
</evidence>
<dbReference type="Ensembl" id="ENSCSAVT00000011929.1">
    <property type="protein sequence ID" value="ENSCSAVP00000011791.1"/>
    <property type="gene ID" value="ENSCSAVG00000006919.1"/>
</dbReference>
<dbReference type="InterPro" id="IPR052035">
    <property type="entry name" value="ZnF_BED_domain_contain"/>
</dbReference>
<sequence length="275" mass="31747">MEAILTDLEWMHLKEMVDILEPFAEATRLTEGEHLPTISLVVPTLLSLNRHLEQYCYKAKLLRTVVTELQISLKERFYGVFRNLSLCDEIPTLVEIGNQHPFGEPVYLLAAVLDPMFSFQWMIDLDISDWQKDHIRGKVTDLIVEEADFLLLQSTSDPGENDDAFEQKQACMKLFANYKKRTSDGHLKNTNSQLDEYFEVVVEDNQLGCFKFWRVNKRRFSSLYCVAKKVFAIPASSTAIERVFSRGEVMFRPYTSNLTDKVLSALICLKCNQNI</sequence>
<dbReference type="InParanoid" id="H2Z2H9"/>
<dbReference type="GO" id="GO:0005634">
    <property type="term" value="C:nucleus"/>
    <property type="evidence" value="ECO:0007669"/>
    <property type="project" value="UniProtKB-SubCell"/>
</dbReference>
<evidence type="ECO:0000256" key="4">
    <source>
        <dbReference type="ARBA" id="ARBA00022833"/>
    </source>
</evidence>
<evidence type="ECO:0000256" key="2">
    <source>
        <dbReference type="ARBA" id="ARBA00022723"/>
    </source>
</evidence>
<dbReference type="HOGENOM" id="CLU_009123_4_2_1"/>
<evidence type="ECO:0000313" key="7">
    <source>
        <dbReference type="Ensembl" id="ENSCSAVP00000011791.1"/>
    </source>
</evidence>
<dbReference type="InterPro" id="IPR012337">
    <property type="entry name" value="RNaseH-like_sf"/>
</dbReference>
<feature type="domain" description="HAT C-terminal dimerisation" evidence="6">
    <location>
        <begin position="194"/>
        <end position="270"/>
    </location>
</feature>
<dbReference type="PANTHER" id="PTHR46481:SF10">
    <property type="entry name" value="ZINC FINGER BED DOMAIN-CONTAINING PROTEIN 39"/>
    <property type="match status" value="1"/>
</dbReference>
<keyword evidence="3" id="KW-0863">Zinc-finger</keyword>
<accession>H2Z2H9</accession>
<dbReference type="GeneTree" id="ENSGT00940000175205"/>
<reference evidence="7" key="3">
    <citation type="submission" date="2025-09" db="UniProtKB">
        <authorList>
            <consortium name="Ensembl"/>
        </authorList>
    </citation>
    <scope>IDENTIFICATION</scope>
</reference>
<dbReference type="OMA" id="GIFINCG"/>
<dbReference type="PANTHER" id="PTHR46481">
    <property type="entry name" value="ZINC FINGER BED DOMAIN-CONTAINING PROTEIN 4"/>
    <property type="match status" value="1"/>
</dbReference>
<dbReference type="InterPro" id="IPR008906">
    <property type="entry name" value="HATC_C_dom"/>
</dbReference>
<dbReference type="eggNOG" id="KOG1121">
    <property type="taxonomic scope" value="Eukaryota"/>
</dbReference>
<dbReference type="AlphaFoldDB" id="H2Z2H9"/>
<keyword evidence="5" id="KW-0539">Nucleus</keyword>
<comment type="subcellular location">
    <subcellularLocation>
        <location evidence="1">Nucleus</location>
    </subcellularLocation>
</comment>
<dbReference type="GO" id="GO:0046983">
    <property type="term" value="F:protein dimerization activity"/>
    <property type="evidence" value="ECO:0007669"/>
    <property type="project" value="InterPro"/>
</dbReference>
<organism evidence="7 8">
    <name type="scientific">Ciona savignyi</name>
    <name type="common">Pacific transparent sea squirt</name>
    <dbReference type="NCBI Taxonomy" id="51511"/>
    <lineage>
        <taxon>Eukaryota</taxon>
        <taxon>Metazoa</taxon>
        <taxon>Chordata</taxon>
        <taxon>Tunicata</taxon>
        <taxon>Ascidiacea</taxon>
        <taxon>Phlebobranchia</taxon>
        <taxon>Cionidae</taxon>
        <taxon>Ciona</taxon>
    </lineage>
</organism>
<keyword evidence="8" id="KW-1185">Reference proteome</keyword>
<keyword evidence="4" id="KW-0862">Zinc</keyword>
<dbReference type="Pfam" id="PF05699">
    <property type="entry name" value="Dimer_Tnp_hAT"/>
    <property type="match status" value="1"/>
</dbReference>
<dbReference type="Proteomes" id="UP000007875">
    <property type="component" value="Unassembled WGS sequence"/>
</dbReference>